<organism evidence="2 3">
    <name type="scientific">Diatrype stigma</name>
    <dbReference type="NCBI Taxonomy" id="117547"/>
    <lineage>
        <taxon>Eukaryota</taxon>
        <taxon>Fungi</taxon>
        <taxon>Dikarya</taxon>
        <taxon>Ascomycota</taxon>
        <taxon>Pezizomycotina</taxon>
        <taxon>Sordariomycetes</taxon>
        <taxon>Xylariomycetidae</taxon>
        <taxon>Xylariales</taxon>
        <taxon>Diatrypaceae</taxon>
        <taxon>Diatrype</taxon>
    </lineage>
</organism>
<dbReference type="EMBL" id="JAKJXP020000004">
    <property type="protein sequence ID" value="KAK7756978.1"/>
    <property type="molecule type" value="Genomic_DNA"/>
</dbReference>
<dbReference type="AlphaFoldDB" id="A0AAN9YS69"/>
<dbReference type="GO" id="GO:0016491">
    <property type="term" value="F:oxidoreductase activity"/>
    <property type="evidence" value="ECO:0007669"/>
    <property type="project" value="InterPro"/>
</dbReference>
<evidence type="ECO:0000313" key="2">
    <source>
        <dbReference type="EMBL" id="KAK7756978.1"/>
    </source>
</evidence>
<comment type="caution">
    <text evidence="2">The sequence shown here is derived from an EMBL/GenBank/DDBJ whole genome shotgun (WGS) entry which is preliminary data.</text>
</comment>
<comment type="similarity">
    <text evidence="1">Belongs to the asaB hydroxylase/desaturase family.</text>
</comment>
<accession>A0AAN9YS69</accession>
<evidence type="ECO:0000313" key="3">
    <source>
        <dbReference type="Proteomes" id="UP001320420"/>
    </source>
</evidence>
<sequence length="356" mass="39688">MSITEVHVASAETLPTTSQKAVVPDVEIKEVADIAPAVTEAIAEEAPKKVRTTTGVTGMFNGTKDGKDAYIDYATGSTNINPPLEVPITVEDVRDYEVKPTFHGNGYQLVDHKTQMHPDQFSNGRTPEGQEFIQNAYYPEVQKLVQQVTGAAIVKPYIFRTRHQFEKPTDFIASRKSNASALPLAHTDRDMTTGANGVRDVFGVEEGNRLMRTHRRFAQVNVWRGIGKTVDRWPLMFIDTSDIPGGFKYEKNLAKIYSANDPRVVQRGVKAHDVVLVDNPHYKYRYASRLQVDEAWVFSSFDSDENKVCPHGGFWDDSTDDAAPARTSIECRTWCFWDPIEEEAAPTPAPAAPIAV</sequence>
<dbReference type="NCBIfam" id="NF041278">
    <property type="entry name" value="CmcJ_NvfI_EfuI"/>
    <property type="match status" value="1"/>
</dbReference>
<dbReference type="PANTHER" id="PTHR34598:SF3">
    <property type="entry name" value="OXIDOREDUCTASE AN1597"/>
    <property type="match status" value="1"/>
</dbReference>
<name>A0AAN9YS69_9PEZI</name>
<evidence type="ECO:0000256" key="1">
    <source>
        <dbReference type="ARBA" id="ARBA00023604"/>
    </source>
</evidence>
<proteinExistence type="inferred from homology"/>
<dbReference type="PANTHER" id="PTHR34598">
    <property type="entry name" value="BLL6449 PROTEIN"/>
    <property type="match status" value="1"/>
</dbReference>
<keyword evidence="3" id="KW-1185">Reference proteome</keyword>
<dbReference type="InterPro" id="IPR044053">
    <property type="entry name" value="AsaB-like"/>
</dbReference>
<protein>
    <submittedName>
        <fullName evidence="2">Uncharacterized protein</fullName>
    </submittedName>
</protein>
<dbReference type="Proteomes" id="UP001320420">
    <property type="component" value="Unassembled WGS sequence"/>
</dbReference>
<reference evidence="2 3" key="1">
    <citation type="submission" date="2024-02" db="EMBL/GenBank/DDBJ databases">
        <title>De novo assembly and annotation of 12 fungi associated with fruit tree decline syndrome in Ontario, Canada.</title>
        <authorList>
            <person name="Sulman M."/>
            <person name="Ellouze W."/>
            <person name="Ilyukhin E."/>
        </authorList>
    </citation>
    <scope>NUCLEOTIDE SEQUENCE [LARGE SCALE GENOMIC DNA]</scope>
    <source>
        <strain evidence="2 3">M11/M66-122</strain>
    </source>
</reference>
<gene>
    <name evidence="2" type="ORF">SLS62_000994</name>
</gene>